<keyword evidence="2" id="KW-0067">ATP-binding</keyword>
<evidence type="ECO:0000313" key="5">
    <source>
        <dbReference type="EMBL" id="MCP2330616.1"/>
    </source>
</evidence>
<gene>
    <name evidence="5" type="ORF">G443_000886</name>
</gene>
<sequence length="868" mass="94103">MLVERRFEFELLEGLFAETAEGQGRIALVDGVVASGKTELLRTFADRRAAHGAVVLSMTGARGQGDRPFGGIRSLVGTMRVPAARTASLLRLTAGKRAVLGDEPPEVSTFDIAQDLLELVLELSRKDTVLITVDDAQHVDAPSMECVLHLANHTRSARIMLLVAEAVYDSSTHPAYRIELIRQANFRRVRLAPLSSDGVAEILARHIAPDIADRLAPACHAITAGNPLLVRALIEDQLDAPQPVHTSPDTRPVIGDAFRQAVLTCLRRSGPDVLGVARAVAVLGADTSVGRVCALLRQPRVDVERVLQTLRLVGCLEDNDFKDPLFRQAVLDCVTPAELSGLHRSAARVLHEDQAGTANVAQHLLATDCAPDRWAVRRLRQAAEDALRSDQPAAAIGFLERALLGCGEGTTSAELRFALLGAEWRGNPANAARHLPRLVEHERAGELDVSHTVRLLRYLLWSGRRQDASDVLNRLGDEYRASAGHLADPLKHLGLWLAHSHPEPAARWAEASGETCLDSSPASWPAMASVVLNTVLSGDSGGTSVANAERVLRATVLGDRTVEAAWYALQAMIYSDQLDTALRWCDTLLAESKVRGATWWEAMFSACRAEIALRYGELPRAASYANRAIWAVGVEGWGVGIGMPLGVLVSVGSVVGDHDAVQHHLRQPVPEEMFGTVFGVTYLRARGRYYLANGWYAAALKDFQRCGELMANWGFEAPGWHRGAPTPPRPTCDSATSPKPGRWPRNSSGTAAPPVPGCTGRPPASSPPPPMPAAGCACSRTRWSCCRPAETGWNWPTRSSISARPTRRSARRPRLGWCPTARAVSCRPADWRWRRSPASGVTDPRPPATRSPCRRCPGQWPPAPPSRS</sequence>
<evidence type="ECO:0000256" key="3">
    <source>
        <dbReference type="SAM" id="MobiDB-lite"/>
    </source>
</evidence>
<dbReference type="SUPFAM" id="SSF52540">
    <property type="entry name" value="P-loop containing nucleoside triphosphate hydrolases"/>
    <property type="match status" value="1"/>
</dbReference>
<dbReference type="Proteomes" id="UP000791080">
    <property type="component" value="Unassembled WGS sequence"/>
</dbReference>
<keyword evidence="6" id="KW-1185">Reference proteome</keyword>
<accession>A0ABT1JEQ6</accession>
<comment type="caution">
    <text evidence="5">The sequence shown here is derived from an EMBL/GenBank/DDBJ whole genome shotgun (WGS) entry which is preliminary data.</text>
</comment>
<feature type="domain" description="Orc1-like AAA ATPase" evidence="4">
    <location>
        <begin position="2"/>
        <end position="161"/>
    </location>
</feature>
<keyword evidence="1" id="KW-0547">Nucleotide-binding</keyword>
<proteinExistence type="predicted"/>
<dbReference type="PANTHER" id="PTHR16305:SF35">
    <property type="entry name" value="TRANSCRIPTIONAL ACTIVATOR DOMAIN"/>
    <property type="match status" value="1"/>
</dbReference>
<dbReference type="InterPro" id="IPR027417">
    <property type="entry name" value="P-loop_NTPase"/>
</dbReference>
<organism evidence="5 6">
    <name type="scientific">Actinoalloteichus caeruleus DSM 43889</name>
    <dbReference type="NCBI Taxonomy" id="1120930"/>
    <lineage>
        <taxon>Bacteria</taxon>
        <taxon>Bacillati</taxon>
        <taxon>Actinomycetota</taxon>
        <taxon>Actinomycetes</taxon>
        <taxon>Pseudonocardiales</taxon>
        <taxon>Pseudonocardiaceae</taxon>
        <taxon>Actinoalloteichus</taxon>
        <taxon>Actinoalloteichus cyanogriseus</taxon>
    </lineage>
</organism>
<reference evidence="5 6" key="2">
    <citation type="submission" date="2022-06" db="EMBL/GenBank/DDBJ databases">
        <title>Genomic Encyclopedia of Type Strains, Phase I: the one thousand microbial genomes (KMG-I) project.</title>
        <authorList>
            <person name="Kyrpides N."/>
        </authorList>
    </citation>
    <scope>NUCLEOTIDE SEQUENCE [LARGE SCALE GENOMIC DNA]</scope>
    <source>
        <strain evidence="5 6">DSM 43889</strain>
    </source>
</reference>
<feature type="compositionally biased region" description="Pro residues" evidence="3">
    <location>
        <begin position="859"/>
        <end position="868"/>
    </location>
</feature>
<reference evidence="5 6" key="1">
    <citation type="submission" date="2013-07" db="EMBL/GenBank/DDBJ databases">
        <authorList>
            <consortium name="DOE Joint Genome Institute"/>
            <person name="Reeve W."/>
            <person name="Huntemann M."/>
            <person name="Han J."/>
            <person name="Chen A."/>
            <person name="Kyrpides N."/>
            <person name="Mavromatis K."/>
            <person name="Markowitz V."/>
            <person name="Palaniappan K."/>
            <person name="Ivanova N."/>
            <person name="Schaumberg A."/>
            <person name="Pati A."/>
            <person name="Liolios K."/>
            <person name="Nordberg H.P."/>
            <person name="Cantor M.N."/>
            <person name="Hua S.X."/>
            <person name="Woyke T."/>
        </authorList>
    </citation>
    <scope>NUCLEOTIDE SEQUENCE [LARGE SCALE GENOMIC DNA]</scope>
    <source>
        <strain evidence="5 6">DSM 43889</strain>
    </source>
</reference>
<name>A0ABT1JEQ6_ACTCY</name>
<feature type="region of interest" description="Disordered" evidence="3">
    <location>
        <begin position="834"/>
        <end position="868"/>
    </location>
</feature>
<evidence type="ECO:0000256" key="1">
    <source>
        <dbReference type="ARBA" id="ARBA00022741"/>
    </source>
</evidence>
<dbReference type="Pfam" id="PF13191">
    <property type="entry name" value="AAA_16"/>
    <property type="match status" value="1"/>
</dbReference>
<dbReference type="PANTHER" id="PTHR16305">
    <property type="entry name" value="TESTICULAR SOLUBLE ADENYLYL CYCLASE"/>
    <property type="match status" value="1"/>
</dbReference>
<evidence type="ECO:0000256" key="2">
    <source>
        <dbReference type="ARBA" id="ARBA00022840"/>
    </source>
</evidence>
<dbReference type="EMBL" id="AUBJ02000001">
    <property type="protein sequence ID" value="MCP2330616.1"/>
    <property type="molecule type" value="Genomic_DNA"/>
</dbReference>
<feature type="region of interest" description="Disordered" evidence="3">
    <location>
        <begin position="720"/>
        <end position="772"/>
    </location>
</feature>
<protein>
    <submittedName>
        <fullName evidence="5">AAA ATPase domain-containing protein</fullName>
    </submittedName>
</protein>
<dbReference type="InterPro" id="IPR041664">
    <property type="entry name" value="AAA_16"/>
</dbReference>
<evidence type="ECO:0000313" key="6">
    <source>
        <dbReference type="Proteomes" id="UP000791080"/>
    </source>
</evidence>
<evidence type="ECO:0000259" key="4">
    <source>
        <dbReference type="Pfam" id="PF13191"/>
    </source>
</evidence>